<gene>
    <name evidence="7" type="ORF">DFO65_103333</name>
</gene>
<keyword evidence="4 6" id="KW-0949">S-adenosyl-L-methionine</keyword>
<dbReference type="Proteomes" id="UP000253509">
    <property type="component" value="Unassembled WGS sequence"/>
</dbReference>
<dbReference type="Gene3D" id="3.40.50.150">
    <property type="entry name" value="Vaccinia Virus protein VP39"/>
    <property type="match status" value="1"/>
</dbReference>
<dbReference type="Pfam" id="PF00145">
    <property type="entry name" value="DNA_methylase"/>
    <property type="match status" value="2"/>
</dbReference>
<dbReference type="InterPro" id="IPR029063">
    <property type="entry name" value="SAM-dependent_MTases_sf"/>
</dbReference>
<proteinExistence type="inferred from homology"/>
<dbReference type="GO" id="GO:0003677">
    <property type="term" value="F:DNA binding"/>
    <property type="evidence" value="ECO:0007669"/>
    <property type="project" value="TreeGrafter"/>
</dbReference>
<comment type="similarity">
    <text evidence="6">Belongs to the class I-like SAM-binding methyltransferase superfamily. C5-methyltransferase family.</text>
</comment>
<dbReference type="Gene3D" id="3.90.120.10">
    <property type="entry name" value="DNA Methylase, subunit A, domain 2"/>
    <property type="match status" value="1"/>
</dbReference>
<dbReference type="PROSITE" id="PS00095">
    <property type="entry name" value="C5_MTASE_2"/>
    <property type="match status" value="1"/>
</dbReference>
<dbReference type="PROSITE" id="PS51679">
    <property type="entry name" value="SAM_MT_C5"/>
    <property type="match status" value="1"/>
</dbReference>
<keyword evidence="8" id="KW-1185">Reference proteome</keyword>
<dbReference type="GO" id="GO:0032259">
    <property type="term" value="P:methylation"/>
    <property type="evidence" value="ECO:0007669"/>
    <property type="project" value="UniProtKB-KW"/>
</dbReference>
<dbReference type="SUPFAM" id="SSF53335">
    <property type="entry name" value="S-adenosyl-L-methionine-dependent methyltransferases"/>
    <property type="match status" value="1"/>
</dbReference>
<dbReference type="EC" id="2.1.1.37" evidence="1"/>
<dbReference type="PRINTS" id="PR00105">
    <property type="entry name" value="C5METTRFRASE"/>
</dbReference>
<keyword evidence="5" id="KW-0680">Restriction system</keyword>
<name>A0A366ILE0_9MICO</name>
<evidence type="ECO:0000256" key="3">
    <source>
        <dbReference type="ARBA" id="ARBA00022679"/>
    </source>
</evidence>
<dbReference type="GO" id="GO:0009307">
    <property type="term" value="P:DNA restriction-modification system"/>
    <property type="evidence" value="ECO:0007669"/>
    <property type="project" value="UniProtKB-KW"/>
</dbReference>
<accession>A0A366ILE0</accession>
<evidence type="ECO:0000313" key="8">
    <source>
        <dbReference type="Proteomes" id="UP000253509"/>
    </source>
</evidence>
<evidence type="ECO:0000256" key="6">
    <source>
        <dbReference type="PROSITE-ProRule" id="PRU01016"/>
    </source>
</evidence>
<dbReference type="InterPro" id="IPR001525">
    <property type="entry name" value="C5_MeTfrase"/>
</dbReference>
<dbReference type="InterPro" id="IPR031303">
    <property type="entry name" value="C5_meth_CS"/>
</dbReference>
<feature type="active site" evidence="6">
    <location>
        <position position="75"/>
    </location>
</feature>
<evidence type="ECO:0000256" key="2">
    <source>
        <dbReference type="ARBA" id="ARBA00022603"/>
    </source>
</evidence>
<dbReference type="GO" id="GO:0044027">
    <property type="term" value="P:negative regulation of gene expression via chromosomal CpG island methylation"/>
    <property type="evidence" value="ECO:0007669"/>
    <property type="project" value="TreeGrafter"/>
</dbReference>
<dbReference type="PANTHER" id="PTHR10629:SF52">
    <property type="entry name" value="DNA (CYTOSINE-5)-METHYLTRANSFERASE 1"/>
    <property type="match status" value="1"/>
</dbReference>
<evidence type="ECO:0000256" key="4">
    <source>
        <dbReference type="ARBA" id="ARBA00022691"/>
    </source>
</evidence>
<keyword evidence="3 6" id="KW-0808">Transferase</keyword>
<evidence type="ECO:0000256" key="5">
    <source>
        <dbReference type="ARBA" id="ARBA00022747"/>
    </source>
</evidence>
<sequence>MSELTVTDLFSGFGGSSVGLEHAGYKTVIAANHNPQAVKNHQLNHPDTEHRIANLSETDFRTFPRTNLCWASPSCVWHTPAGGRKKLPIVDELRREDVGAVDRATAFAVVQAAEVHAYEAVIVENVPEFRDWVLYQPWIGMMRVLGYRVQETVIDAYDVGAAQYRRRLFLVFTEHGAVDLSLPAAPRVHADSILELGGEKRVTRPMYITPQLEQITEDDVRHLVMYRKNARAHRADSRPLATITTSGTHHGVAYRSRGEFFYRMLSARELARGQGFPDDFQFAGTVSEIKRGIGNAVAVPVARFLGERVAQVQGWVTPPAARDLVAACAETLGAA</sequence>
<protein>
    <recommendedName>
        <fullName evidence="1">DNA (cytosine-5-)-methyltransferase</fullName>
        <ecNumber evidence="1">2.1.1.37</ecNumber>
    </recommendedName>
</protein>
<organism evidence="7 8">
    <name type="scientific">Brevibacterium celere</name>
    <dbReference type="NCBI Taxonomy" id="225845"/>
    <lineage>
        <taxon>Bacteria</taxon>
        <taxon>Bacillati</taxon>
        <taxon>Actinomycetota</taxon>
        <taxon>Actinomycetes</taxon>
        <taxon>Micrococcales</taxon>
        <taxon>Brevibacteriaceae</taxon>
        <taxon>Brevibacterium</taxon>
    </lineage>
</organism>
<dbReference type="PANTHER" id="PTHR10629">
    <property type="entry name" value="CYTOSINE-SPECIFIC METHYLTRANSFERASE"/>
    <property type="match status" value="1"/>
</dbReference>
<dbReference type="AlphaFoldDB" id="A0A366ILE0"/>
<reference evidence="7 8" key="1">
    <citation type="submission" date="2018-06" db="EMBL/GenBank/DDBJ databases">
        <title>Freshwater and sediment microbial communities from various areas in North America, analyzing microbe dynamics in response to fracking.</title>
        <authorList>
            <person name="Lamendella R."/>
        </authorList>
    </citation>
    <scope>NUCLEOTIDE SEQUENCE [LARGE SCALE GENOMIC DNA]</scope>
    <source>
        <strain evidence="7 8">3b_TX</strain>
    </source>
</reference>
<keyword evidence="2 6" id="KW-0489">Methyltransferase</keyword>
<comment type="caution">
    <text evidence="7">The sequence shown here is derived from an EMBL/GenBank/DDBJ whole genome shotgun (WGS) entry which is preliminary data.</text>
</comment>
<dbReference type="EMBL" id="QNSB01000003">
    <property type="protein sequence ID" value="RBP73038.1"/>
    <property type="molecule type" value="Genomic_DNA"/>
</dbReference>
<dbReference type="InterPro" id="IPR050390">
    <property type="entry name" value="C5-Methyltransferase"/>
</dbReference>
<evidence type="ECO:0000256" key="1">
    <source>
        <dbReference type="ARBA" id="ARBA00011975"/>
    </source>
</evidence>
<evidence type="ECO:0000313" key="7">
    <source>
        <dbReference type="EMBL" id="RBP73038.1"/>
    </source>
</evidence>
<dbReference type="GO" id="GO:0003886">
    <property type="term" value="F:DNA (cytosine-5-)-methyltransferase activity"/>
    <property type="evidence" value="ECO:0007669"/>
    <property type="project" value="UniProtKB-EC"/>
</dbReference>